<dbReference type="Pfam" id="PF00496">
    <property type="entry name" value="SBP_bac_5"/>
    <property type="match status" value="1"/>
</dbReference>
<proteinExistence type="inferred from homology"/>
<dbReference type="Gene3D" id="3.40.190.10">
    <property type="entry name" value="Periplasmic binding protein-like II"/>
    <property type="match status" value="1"/>
</dbReference>
<sequence>MRNLLKKTFALPGTARLDNALKNFTVGEAALFYLFVAAMTLSTLLIFAEANDTLSVTVPSSGGKIVEGTVGSPRFINPLLAISDADRDITALTFSGLLRATPFGELTTDLAEKYEISPDGLTYTVTLKEDAVFHDGKPISADDVIFTVGKAKDPSIKSPKRAEWEGVTAEKISDKVVAFHLPRQYFPFVENLTLGIIPKHFWTEVGTDEFSFSLKNINPVGSGPYKIFKIESNEGIPTSYELHSFSKYVGGKPFISTIIMNVYGSESELIAAWKAKAIESMGGISPQETEEMKMLGARVETLNLPRVYGIFFNQNQAAIFIDKNVRDALDKSIDKEALIEDVLKGYGTVLTGPLPEDIKGQKILTQTSGTSTPNTTGTTTDKMGESRKLLEKSGWKLNEETKIYEKTDKKTKTTQILSFSLFAPNVPELKDAANFVIQSWKELGASVELKLFELSDLSQNIIRPRKYDALLFGEVIGRNPDLFAFWHSSQRNDPGYNIAMYTNSKVDQMLNEARIAKNQQEQEEILRNIDSEIKKDTPAIFLYTPDYLYVLPPSIKGFSGGSIASPGERFAEIKDWFIENEKVWEVFTKY</sequence>
<dbReference type="GO" id="GO:1904680">
    <property type="term" value="F:peptide transmembrane transporter activity"/>
    <property type="evidence" value="ECO:0007669"/>
    <property type="project" value="TreeGrafter"/>
</dbReference>
<keyword evidence="2" id="KW-0813">Transport</keyword>
<keyword evidence="3" id="KW-0732">Signal</keyword>
<keyword evidence="4" id="KW-0472">Membrane</keyword>
<dbReference type="GO" id="GO:0015833">
    <property type="term" value="P:peptide transport"/>
    <property type="evidence" value="ECO:0007669"/>
    <property type="project" value="TreeGrafter"/>
</dbReference>
<evidence type="ECO:0000256" key="2">
    <source>
        <dbReference type="ARBA" id="ARBA00022448"/>
    </source>
</evidence>
<dbReference type="STRING" id="1802306.A3C72_04725"/>
<evidence type="ECO:0000259" key="5">
    <source>
        <dbReference type="Pfam" id="PF00496"/>
    </source>
</evidence>
<dbReference type="InterPro" id="IPR030678">
    <property type="entry name" value="Peptide/Ni-bd"/>
</dbReference>
<comment type="similarity">
    <text evidence="1">Belongs to the bacterial solute-binding protein 5 family.</text>
</comment>
<gene>
    <name evidence="6" type="ORF">A3C72_04725</name>
</gene>
<dbReference type="Gene3D" id="3.90.76.10">
    <property type="entry name" value="Dipeptide-binding Protein, Domain 1"/>
    <property type="match status" value="1"/>
</dbReference>
<dbReference type="Gene3D" id="3.10.105.10">
    <property type="entry name" value="Dipeptide-binding Protein, Domain 3"/>
    <property type="match status" value="1"/>
</dbReference>
<feature type="transmembrane region" description="Helical" evidence="4">
    <location>
        <begin position="30"/>
        <end position="48"/>
    </location>
</feature>
<dbReference type="PANTHER" id="PTHR30290:SF9">
    <property type="entry name" value="OLIGOPEPTIDE-BINDING PROTEIN APPA"/>
    <property type="match status" value="1"/>
</dbReference>
<dbReference type="InterPro" id="IPR000914">
    <property type="entry name" value="SBP_5_dom"/>
</dbReference>
<dbReference type="AlphaFoldDB" id="A0A1G2MEU7"/>
<feature type="domain" description="Solute-binding protein family 5" evidence="5">
    <location>
        <begin position="106"/>
        <end position="487"/>
    </location>
</feature>
<dbReference type="GO" id="GO:0043190">
    <property type="term" value="C:ATP-binding cassette (ABC) transporter complex"/>
    <property type="evidence" value="ECO:0007669"/>
    <property type="project" value="InterPro"/>
</dbReference>
<dbReference type="GO" id="GO:0042597">
    <property type="term" value="C:periplasmic space"/>
    <property type="evidence" value="ECO:0007669"/>
    <property type="project" value="UniProtKB-ARBA"/>
</dbReference>
<dbReference type="SUPFAM" id="SSF53850">
    <property type="entry name" value="Periplasmic binding protein-like II"/>
    <property type="match status" value="1"/>
</dbReference>
<accession>A0A1G2MEU7</accession>
<dbReference type="EMBL" id="MHRK01000054">
    <property type="protein sequence ID" value="OHA22353.1"/>
    <property type="molecule type" value="Genomic_DNA"/>
</dbReference>
<evidence type="ECO:0000256" key="1">
    <source>
        <dbReference type="ARBA" id="ARBA00005695"/>
    </source>
</evidence>
<dbReference type="Proteomes" id="UP000177130">
    <property type="component" value="Unassembled WGS sequence"/>
</dbReference>
<evidence type="ECO:0000256" key="3">
    <source>
        <dbReference type="ARBA" id="ARBA00022729"/>
    </source>
</evidence>
<evidence type="ECO:0000313" key="6">
    <source>
        <dbReference type="EMBL" id="OHA22353.1"/>
    </source>
</evidence>
<dbReference type="PIRSF" id="PIRSF002741">
    <property type="entry name" value="MppA"/>
    <property type="match status" value="1"/>
</dbReference>
<dbReference type="InterPro" id="IPR039424">
    <property type="entry name" value="SBP_5"/>
</dbReference>
<keyword evidence="4" id="KW-1133">Transmembrane helix</keyword>
<protein>
    <recommendedName>
        <fullName evidence="5">Solute-binding protein family 5 domain-containing protein</fullName>
    </recommendedName>
</protein>
<evidence type="ECO:0000313" key="7">
    <source>
        <dbReference type="Proteomes" id="UP000177130"/>
    </source>
</evidence>
<dbReference type="PANTHER" id="PTHR30290">
    <property type="entry name" value="PERIPLASMIC BINDING COMPONENT OF ABC TRANSPORTER"/>
    <property type="match status" value="1"/>
</dbReference>
<keyword evidence="4" id="KW-0812">Transmembrane</keyword>
<comment type="caution">
    <text evidence="6">The sequence shown here is derived from an EMBL/GenBank/DDBJ whole genome shotgun (WGS) entry which is preliminary data.</text>
</comment>
<reference evidence="6 7" key="1">
    <citation type="journal article" date="2016" name="Nat. Commun.">
        <title>Thousands of microbial genomes shed light on interconnected biogeochemical processes in an aquifer system.</title>
        <authorList>
            <person name="Anantharaman K."/>
            <person name="Brown C.T."/>
            <person name="Hug L.A."/>
            <person name="Sharon I."/>
            <person name="Castelle C.J."/>
            <person name="Probst A.J."/>
            <person name="Thomas B.C."/>
            <person name="Singh A."/>
            <person name="Wilkins M.J."/>
            <person name="Karaoz U."/>
            <person name="Brodie E.L."/>
            <person name="Williams K.H."/>
            <person name="Hubbard S.S."/>
            <person name="Banfield J.F."/>
        </authorList>
    </citation>
    <scope>NUCLEOTIDE SEQUENCE [LARGE SCALE GENOMIC DNA]</scope>
</reference>
<name>A0A1G2MEU7_9BACT</name>
<evidence type="ECO:0000256" key="4">
    <source>
        <dbReference type="SAM" id="Phobius"/>
    </source>
</evidence>
<organism evidence="6 7">
    <name type="scientific">Candidatus Taylorbacteria bacterium RIFCSPHIGHO2_02_FULL_43_32b</name>
    <dbReference type="NCBI Taxonomy" id="1802306"/>
    <lineage>
        <taxon>Bacteria</taxon>
        <taxon>Candidatus Tayloriibacteriota</taxon>
    </lineage>
</organism>